<dbReference type="PANTHER" id="PTHR24292:SF54">
    <property type="entry name" value="CYP9F3-RELATED"/>
    <property type="match status" value="1"/>
</dbReference>
<comment type="subcellular location">
    <subcellularLocation>
        <location evidence="3">Endoplasmic reticulum membrane</location>
        <topology evidence="3">Peripheral membrane protein</topology>
    </subcellularLocation>
    <subcellularLocation>
        <location evidence="2">Microsome membrane</location>
        <topology evidence="2">Peripheral membrane protein</topology>
    </subcellularLocation>
</comment>
<dbReference type="SUPFAM" id="SSF48264">
    <property type="entry name" value="Cytochrome P450"/>
    <property type="match status" value="1"/>
</dbReference>
<gene>
    <name evidence="15" type="primary">LOC108563256</name>
</gene>
<comment type="cofactor">
    <cofactor evidence="1">
        <name>heme</name>
        <dbReference type="ChEBI" id="CHEBI:30413"/>
    </cofactor>
</comment>
<reference evidence="15" key="1">
    <citation type="submission" date="2025-08" db="UniProtKB">
        <authorList>
            <consortium name="RefSeq"/>
        </authorList>
    </citation>
    <scope>IDENTIFICATION</scope>
    <source>
        <tissue evidence="15">Whole Larva</tissue>
    </source>
</reference>
<evidence type="ECO:0000313" key="15">
    <source>
        <dbReference type="RefSeq" id="XP_017777370.1"/>
    </source>
</evidence>
<keyword evidence="5 13" id="KW-0349">Heme</keyword>
<keyword evidence="14" id="KW-1185">Reference proteome</keyword>
<dbReference type="InterPro" id="IPR050476">
    <property type="entry name" value="Insect_CytP450_Detox"/>
</dbReference>
<dbReference type="CDD" id="cd11056">
    <property type="entry name" value="CYP6-like"/>
    <property type="match status" value="1"/>
</dbReference>
<dbReference type="GeneID" id="108563256"/>
<evidence type="ECO:0000256" key="5">
    <source>
        <dbReference type="ARBA" id="ARBA00022617"/>
    </source>
</evidence>
<evidence type="ECO:0000256" key="13">
    <source>
        <dbReference type="RuleBase" id="RU000461"/>
    </source>
</evidence>
<dbReference type="RefSeq" id="XP_017777370.1">
    <property type="nucleotide sequence ID" value="XM_017921881.1"/>
</dbReference>
<keyword evidence="9 13" id="KW-0560">Oxidoreductase</keyword>
<protein>
    <submittedName>
        <fullName evidence="15">Cytochrome P450 9e2-like</fullName>
    </submittedName>
</protein>
<organism evidence="14 15">
    <name type="scientific">Nicrophorus vespilloides</name>
    <name type="common">Boreal carrion beetle</name>
    <dbReference type="NCBI Taxonomy" id="110193"/>
    <lineage>
        <taxon>Eukaryota</taxon>
        <taxon>Metazoa</taxon>
        <taxon>Ecdysozoa</taxon>
        <taxon>Arthropoda</taxon>
        <taxon>Hexapoda</taxon>
        <taxon>Insecta</taxon>
        <taxon>Pterygota</taxon>
        <taxon>Neoptera</taxon>
        <taxon>Endopterygota</taxon>
        <taxon>Coleoptera</taxon>
        <taxon>Polyphaga</taxon>
        <taxon>Staphyliniformia</taxon>
        <taxon>Silphidae</taxon>
        <taxon>Nicrophorinae</taxon>
        <taxon>Nicrophorus</taxon>
    </lineage>
</organism>
<evidence type="ECO:0000256" key="3">
    <source>
        <dbReference type="ARBA" id="ARBA00004406"/>
    </source>
</evidence>
<evidence type="ECO:0000256" key="7">
    <source>
        <dbReference type="ARBA" id="ARBA00022824"/>
    </source>
</evidence>
<dbReference type="PROSITE" id="PS00086">
    <property type="entry name" value="CYTOCHROME_P450"/>
    <property type="match status" value="1"/>
</dbReference>
<keyword evidence="6 13" id="KW-0479">Metal-binding</keyword>
<dbReference type="InterPro" id="IPR017972">
    <property type="entry name" value="Cyt_P450_CS"/>
</dbReference>
<dbReference type="Gene3D" id="1.10.630.10">
    <property type="entry name" value="Cytochrome P450"/>
    <property type="match status" value="1"/>
</dbReference>
<dbReference type="InterPro" id="IPR036396">
    <property type="entry name" value="Cyt_P450_sf"/>
</dbReference>
<keyword evidence="8" id="KW-0492">Microsome</keyword>
<accession>A0ABM1MS20</accession>
<dbReference type="PANTHER" id="PTHR24292">
    <property type="entry name" value="CYTOCHROME P450"/>
    <property type="match status" value="1"/>
</dbReference>
<proteinExistence type="inferred from homology"/>
<dbReference type="PRINTS" id="PR00385">
    <property type="entry name" value="P450"/>
</dbReference>
<dbReference type="InterPro" id="IPR001128">
    <property type="entry name" value="Cyt_P450"/>
</dbReference>
<evidence type="ECO:0000256" key="1">
    <source>
        <dbReference type="ARBA" id="ARBA00001971"/>
    </source>
</evidence>
<evidence type="ECO:0000256" key="4">
    <source>
        <dbReference type="ARBA" id="ARBA00010617"/>
    </source>
</evidence>
<evidence type="ECO:0000256" key="10">
    <source>
        <dbReference type="ARBA" id="ARBA00023004"/>
    </source>
</evidence>
<evidence type="ECO:0000256" key="2">
    <source>
        <dbReference type="ARBA" id="ARBA00004174"/>
    </source>
</evidence>
<evidence type="ECO:0000256" key="6">
    <source>
        <dbReference type="ARBA" id="ARBA00022723"/>
    </source>
</evidence>
<dbReference type="Pfam" id="PF00067">
    <property type="entry name" value="p450"/>
    <property type="match status" value="1"/>
</dbReference>
<keyword evidence="10 13" id="KW-0408">Iron</keyword>
<evidence type="ECO:0000313" key="14">
    <source>
        <dbReference type="Proteomes" id="UP000695000"/>
    </source>
</evidence>
<name>A0ABM1MS20_NICVS</name>
<keyword evidence="7" id="KW-0256">Endoplasmic reticulum</keyword>
<keyword evidence="12" id="KW-0472">Membrane</keyword>
<evidence type="ECO:0000256" key="11">
    <source>
        <dbReference type="ARBA" id="ARBA00023033"/>
    </source>
</evidence>
<comment type="similarity">
    <text evidence="4 13">Belongs to the cytochrome P450 family.</text>
</comment>
<dbReference type="Proteomes" id="UP000695000">
    <property type="component" value="Unplaced"/>
</dbReference>
<dbReference type="PRINTS" id="PR00463">
    <property type="entry name" value="EP450I"/>
</dbReference>
<keyword evidence="11 13" id="KW-0503">Monooxygenase</keyword>
<evidence type="ECO:0000256" key="12">
    <source>
        <dbReference type="ARBA" id="ARBA00023136"/>
    </source>
</evidence>
<evidence type="ECO:0000256" key="9">
    <source>
        <dbReference type="ARBA" id="ARBA00023002"/>
    </source>
</evidence>
<sequence>MIPYVLVIVALATLFYLRFVKPLNYWNDRGVPNVKGIPVFGKQAAVIFRQISLLEWLKRAYKECPGTRYHGSHQFNRPILVIKDPDLIKQLLVKQFSNFVNRIDIINKDMDPFLGNSLLFLHNEDWKTMRSTLSPAFTGSKMKEMSNLMIQISHKFFEYLRKNGKSKFAVDMKDLSTRFTNDIIASCAYGIECNSLKEKENEIYSLGKNMTNLTYSRIMKFFGFSNVPKLMKLLNITVFPRSTNKKFGRIIKESLAARESSNIFRPDMIQLLMMAKKGNLEYQENVKDDDTGFATVDEHYTKESKNLTDDDIVSQALLFFFAGFEPVSTTISFMALELALNPDIQDKLIKEIDEAGAIDYSKLSSLKYLDMVVSETLRKWPPVPVVNRRCTVPFVLKAERPEEKDLHVTKENGIIVPTIAMHYDEKYYPNAHKFDPERFSEENKEKINPYTYLPFGSGPRNCIGSRFALMEIKMFFAVALKFFTIEAIEKTVSKIEMNPKNFLLTPKGGFCVGFALRTN</sequence>
<dbReference type="InterPro" id="IPR002401">
    <property type="entry name" value="Cyt_P450_E_grp-I"/>
</dbReference>
<evidence type="ECO:0000256" key="8">
    <source>
        <dbReference type="ARBA" id="ARBA00022848"/>
    </source>
</evidence>